<dbReference type="Pfam" id="PF01571">
    <property type="entry name" value="GCV_T"/>
    <property type="match status" value="1"/>
</dbReference>
<keyword evidence="3 7" id="KW-0032">Aminotransferase</keyword>
<dbReference type="GO" id="GO:0004047">
    <property type="term" value="F:aminomethyltransferase activity"/>
    <property type="evidence" value="ECO:0007669"/>
    <property type="project" value="UniProtKB-UniRule"/>
</dbReference>
<dbReference type="PANTHER" id="PTHR43757:SF2">
    <property type="entry name" value="AMINOMETHYLTRANSFERASE, MITOCHONDRIAL"/>
    <property type="match status" value="1"/>
</dbReference>
<dbReference type="GO" id="GO:0005829">
    <property type="term" value="C:cytosol"/>
    <property type="evidence" value="ECO:0007669"/>
    <property type="project" value="TreeGrafter"/>
</dbReference>
<dbReference type="HAMAP" id="MF_00259">
    <property type="entry name" value="GcvT"/>
    <property type="match status" value="1"/>
</dbReference>
<dbReference type="NCBIfam" id="TIGR00528">
    <property type="entry name" value="gcvT"/>
    <property type="match status" value="1"/>
</dbReference>
<dbReference type="Proteomes" id="UP000318103">
    <property type="component" value="Unassembled WGS sequence"/>
</dbReference>
<evidence type="ECO:0000256" key="5">
    <source>
        <dbReference type="ARBA" id="ARBA00031395"/>
    </source>
</evidence>
<evidence type="ECO:0000256" key="8">
    <source>
        <dbReference type="PIRSR" id="PIRSR006487-1"/>
    </source>
</evidence>
<accession>A0A542UBI7</accession>
<evidence type="ECO:0000256" key="3">
    <source>
        <dbReference type="ARBA" id="ARBA00022576"/>
    </source>
</evidence>
<organism evidence="11 12">
    <name type="scientific">Streptomyces puniciscabiei</name>
    <dbReference type="NCBI Taxonomy" id="164348"/>
    <lineage>
        <taxon>Bacteria</taxon>
        <taxon>Bacillati</taxon>
        <taxon>Actinomycetota</taxon>
        <taxon>Actinomycetes</taxon>
        <taxon>Kitasatosporales</taxon>
        <taxon>Streptomycetaceae</taxon>
        <taxon>Streptomyces</taxon>
    </lineage>
</organism>
<dbReference type="Gene3D" id="2.40.30.110">
    <property type="entry name" value="Aminomethyltransferase beta-barrel domains"/>
    <property type="match status" value="1"/>
</dbReference>
<comment type="caution">
    <text evidence="11">The sequence shown here is derived from an EMBL/GenBank/DDBJ whole genome shotgun (WGS) entry which is preliminary data.</text>
</comment>
<dbReference type="SUPFAM" id="SSF103025">
    <property type="entry name" value="Folate-binding domain"/>
    <property type="match status" value="1"/>
</dbReference>
<dbReference type="EMBL" id="VFNX01000001">
    <property type="protein sequence ID" value="TQK96405.1"/>
    <property type="molecule type" value="Genomic_DNA"/>
</dbReference>
<comment type="catalytic activity">
    <reaction evidence="6 7">
        <text>N(6)-[(R)-S(8)-aminomethyldihydrolipoyl]-L-lysyl-[protein] + (6S)-5,6,7,8-tetrahydrofolate = N(6)-[(R)-dihydrolipoyl]-L-lysyl-[protein] + (6R)-5,10-methylene-5,6,7,8-tetrahydrofolate + NH4(+)</text>
        <dbReference type="Rhea" id="RHEA:16945"/>
        <dbReference type="Rhea" id="RHEA-COMP:10475"/>
        <dbReference type="Rhea" id="RHEA-COMP:10492"/>
        <dbReference type="ChEBI" id="CHEBI:15636"/>
        <dbReference type="ChEBI" id="CHEBI:28938"/>
        <dbReference type="ChEBI" id="CHEBI:57453"/>
        <dbReference type="ChEBI" id="CHEBI:83100"/>
        <dbReference type="ChEBI" id="CHEBI:83143"/>
        <dbReference type="EC" id="2.1.2.10"/>
    </reaction>
</comment>
<evidence type="ECO:0000256" key="4">
    <source>
        <dbReference type="ARBA" id="ARBA00022679"/>
    </source>
</evidence>
<dbReference type="InterPro" id="IPR027266">
    <property type="entry name" value="TrmE/GcvT-like"/>
</dbReference>
<feature type="domain" description="Aminomethyltransferase C-terminal" evidence="10">
    <location>
        <begin position="323"/>
        <end position="402"/>
    </location>
</feature>
<dbReference type="GO" id="GO:0005960">
    <property type="term" value="C:glycine cleavage complex"/>
    <property type="evidence" value="ECO:0007669"/>
    <property type="project" value="InterPro"/>
</dbReference>
<evidence type="ECO:0000256" key="1">
    <source>
        <dbReference type="ARBA" id="ARBA00008609"/>
    </source>
</evidence>
<keyword evidence="11" id="KW-0489">Methyltransferase</keyword>
<dbReference type="InterPro" id="IPR006223">
    <property type="entry name" value="GcvT"/>
</dbReference>
<dbReference type="GO" id="GO:0032259">
    <property type="term" value="P:methylation"/>
    <property type="evidence" value="ECO:0007669"/>
    <property type="project" value="UniProtKB-KW"/>
</dbReference>
<dbReference type="FunFam" id="3.30.70.1400:FF:000001">
    <property type="entry name" value="Aminomethyltransferase"/>
    <property type="match status" value="1"/>
</dbReference>
<dbReference type="PIRSF" id="PIRSF006487">
    <property type="entry name" value="GcvT"/>
    <property type="match status" value="1"/>
</dbReference>
<dbReference type="AlphaFoldDB" id="A0A542UBI7"/>
<protein>
    <recommendedName>
        <fullName evidence="2 7">Aminomethyltransferase</fullName>
        <ecNumber evidence="2 7">2.1.2.10</ecNumber>
    </recommendedName>
    <alternativeName>
        <fullName evidence="5 7">Glycine cleavage system T protein</fullName>
    </alternativeName>
</protein>
<dbReference type="GO" id="GO:0008483">
    <property type="term" value="F:transaminase activity"/>
    <property type="evidence" value="ECO:0007669"/>
    <property type="project" value="UniProtKB-KW"/>
</dbReference>
<evidence type="ECO:0000256" key="7">
    <source>
        <dbReference type="HAMAP-Rule" id="MF_00259"/>
    </source>
</evidence>
<evidence type="ECO:0000256" key="6">
    <source>
        <dbReference type="ARBA" id="ARBA00047665"/>
    </source>
</evidence>
<reference evidence="11 12" key="1">
    <citation type="submission" date="2019-06" db="EMBL/GenBank/DDBJ databases">
        <title>Sequencing the genomes of 1000 actinobacteria strains.</title>
        <authorList>
            <person name="Klenk H.-P."/>
        </authorList>
    </citation>
    <scope>NUCLEOTIDE SEQUENCE [LARGE SCALE GENOMIC DNA]</scope>
    <source>
        <strain evidence="11 12">DSM 41929</strain>
    </source>
</reference>
<evidence type="ECO:0000313" key="12">
    <source>
        <dbReference type="Proteomes" id="UP000318103"/>
    </source>
</evidence>
<dbReference type="NCBIfam" id="NF001567">
    <property type="entry name" value="PRK00389.1"/>
    <property type="match status" value="1"/>
</dbReference>
<keyword evidence="4 7" id="KW-0808">Transferase</keyword>
<evidence type="ECO:0000259" key="9">
    <source>
        <dbReference type="Pfam" id="PF01571"/>
    </source>
</evidence>
<gene>
    <name evidence="7" type="primary">gcvT</name>
    <name evidence="11" type="ORF">FB563_1348</name>
</gene>
<dbReference type="GO" id="GO:0008168">
    <property type="term" value="F:methyltransferase activity"/>
    <property type="evidence" value="ECO:0007669"/>
    <property type="project" value="UniProtKB-KW"/>
</dbReference>
<feature type="binding site" evidence="8">
    <location>
        <position position="233"/>
    </location>
    <ligand>
        <name>substrate</name>
    </ligand>
</feature>
<name>A0A542UBI7_9ACTN</name>
<evidence type="ECO:0000313" key="11">
    <source>
        <dbReference type="EMBL" id="TQK96405.1"/>
    </source>
</evidence>
<keyword evidence="12" id="KW-1185">Reference proteome</keyword>
<dbReference type="Pfam" id="PF08669">
    <property type="entry name" value="GCV_T_C"/>
    <property type="match status" value="1"/>
</dbReference>
<dbReference type="PANTHER" id="PTHR43757">
    <property type="entry name" value="AMINOMETHYLTRANSFERASE"/>
    <property type="match status" value="1"/>
</dbReference>
<dbReference type="STRING" id="164348.BFF78_13735"/>
<dbReference type="InterPro" id="IPR028896">
    <property type="entry name" value="GcvT/YgfZ/DmdA"/>
</dbReference>
<dbReference type="FunFam" id="4.10.1250.10:FF:000001">
    <property type="entry name" value="Aminomethyltransferase"/>
    <property type="match status" value="1"/>
</dbReference>
<dbReference type="Gene3D" id="3.30.1360.120">
    <property type="entry name" value="Probable tRNA modification gtpase trme, domain 1"/>
    <property type="match status" value="1"/>
</dbReference>
<dbReference type="InterPro" id="IPR029043">
    <property type="entry name" value="GcvT/YgfZ_C"/>
</dbReference>
<evidence type="ECO:0000256" key="2">
    <source>
        <dbReference type="ARBA" id="ARBA00012616"/>
    </source>
</evidence>
<dbReference type="InterPro" id="IPR013977">
    <property type="entry name" value="GcvT_C"/>
</dbReference>
<dbReference type="Gene3D" id="3.30.70.1400">
    <property type="entry name" value="Aminomethyltransferase beta-barrel domains"/>
    <property type="match status" value="1"/>
</dbReference>
<evidence type="ECO:0000259" key="10">
    <source>
        <dbReference type="Pfam" id="PF08669"/>
    </source>
</evidence>
<proteinExistence type="inferred from homology"/>
<dbReference type="EC" id="2.1.2.10" evidence="2 7"/>
<comment type="similarity">
    <text evidence="1 7">Belongs to the GcvT family.</text>
</comment>
<comment type="function">
    <text evidence="7">The glycine cleavage system catalyzes the degradation of glycine.</text>
</comment>
<sequence length="405" mass="42738">MIAPVAVLANLSGSDDRWGGTFLACHSLGDDRPMSSTELRHTALDALHRALGATMTDFAGWDMPLRYGSERDEHIAVRTKAGLFDLSHMGEITVTGDAAAAFLNHALVGNIASVGVGRARYTMICRADGGILDDLIVYRLAETEYLVVANASNAQVVLDALVERSAGFDAEVRDDRDAYALIAVQGPESPGILKSLTDADLDGLKYYAGLPGTVAGVPALIARTGYTGEDGFELFVRPEHAVELWQALTRAGEGVGLVPCGLSCRDTLRLEAGMPLYGHELTTALTPFDAGLGRVVKFDKEGDFVGREALQEAAAKAQENPPRVLVGLVAEGRRVPRAGYAVVAGGEVIGEVTSGAPSPTLGKPIAMAYVDAAHAAPGTEGVGVDIRGSHEPYEVVALPFYKRQK</sequence>
<comment type="subunit">
    <text evidence="7">The glycine cleavage system is composed of four proteins: P, T, L and H.</text>
</comment>
<dbReference type="Gene3D" id="4.10.1250.10">
    <property type="entry name" value="Aminomethyltransferase fragment"/>
    <property type="match status" value="1"/>
</dbReference>
<dbReference type="FunFam" id="2.40.30.110:FF:000003">
    <property type="entry name" value="Aminomethyltransferase"/>
    <property type="match status" value="1"/>
</dbReference>
<dbReference type="SUPFAM" id="SSF101790">
    <property type="entry name" value="Aminomethyltransferase beta-barrel domain"/>
    <property type="match status" value="1"/>
</dbReference>
<dbReference type="GO" id="GO:0019464">
    <property type="term" value="P:glycine decarboxylation via glycine cleavage system"/>
    <property type="evidence" value="ECO:0007669"/>
    <property type="project" value="UniProtKB-UniRule"/>
</dbReference>
<dbReference type="InterPro" id="IPR022903">
    <property type="entry name" value="GcvT_bac"/>
</dbReference>
<dbReference type="InterPro" id="IPR006222">
    <property type="entry name" value="GCVT_N"/>
</dbReference>
<feature type="domain" description="GCVT N-terminal" evidence="9">
    <location>
        <begin position="46"/>
        <end position="300"/>
    </location>
</feature>